<dbReference type="CDD" id="cd05154">
    <property type="entry name" value="ACAD10_11_N-like"/>
    <property type="match status" value="1"/>
</dbReference>
<gene>
    <name evidence="2" type="ORF">GQE99_10370</name>
</gene>
<dbReference type="Proteomes" id="UP000467322">
    <property type="component" value="Unassembled WGS sequence"/>
</dbReference>
<dbReference type="PANTHER" id="PTHR47829">
    <property type="entry name" value="HYDROLASE, PUTATIVE (AFU_ORTHOLOGUE AFUA_1G12880)-RELATED"/>
    <property type="match status" value="1"/>
</dbReference>
<sequence>MSALDLPVLERWLSVKLPGHSGLTTERIGGGQSNPTWFVDFGGTRMVLRKKPDGPILKGAHAIEREFRVLRALADTAVPVPRALWLEEDDSILGTPFYVMERLDGRVFETNSLSGVSQTDRREMYLDAARTLARLHVVRPDEVGLGDFGRPGNYFERQIARWSKQYAQSDGPRIPALDRLIDWLPENMPPDDGATSIAHGDFRLGNLMFHPTEPRVIAVLDWELATLGHPLADLGYAVMPWRTATDEYGGVRDTDWKAAGIPTEQTFVEEYMQHALPTSPLRPFHVAFALFRFSVIFVGIADRVRSGSAASSEASELGPLAERFAERALEAAGLS</sequence>
<dbReference type="AlphaFoldDB" id="A0A845LZF4"/>
<evidence type="ECO:0000313" key="2">
    <source>
        <dbReference type="EMBL" id="MZR13420.1"/>
    </source>
</evidence>
<reference evidence="2 3" key="1">
    <citation type="submission" date="2019-12" db="EMBL/GenBank/DDBJ databases">
        <title>Maritimibacter sp. nov. sp. isolated from sea sand.</title>
        <authorList>
            <person name="Kim J."/>
            <person name="Jeong S.E."/>
            <person name="Jung H.S."/>
            <person name="Jeon C.O."/>
        </authorList>
    </citation>
    <scope>NUCLEOTIDE SEQUENCE [LARGE SCALE GENOMIC DNA]</scope>
    <source>
        <strain evidence="2 3">DP07</strain>
    </source>
</reference>
<dbReference type="SUPFAM" id="SSF56112">
    <property type="entry name" value="Protein kinase-like (PK-like)"/>
    <property type="match status" value="1"/>
</dbReference>
<dbReference type="InterPro" id="IPR041726">
    <property type="entry name" value="ACAD10_11_N"/>
</dbReference>
<dbReference type="Gene3D" id="3.90.1200.10">
    <property type="match status" value="1"/>
</dbReference>
<dbReference type="RefSeq" id="WP_161351544.1">
    <property type="nucleotide sequence ID" value="NZ_WTUX01000012.1"/>
</dbReference>
<dbReference type="EMBL" id="WTUX01000012">
    <property type="protein sequence ID" value="MZR13420.1"/>
    <property type="molecule type" value="Genomic_DNA"/>
</dbReference>
<proteinExistence type="predicted"/>
<dbReference type="GO" id="GO:0016740">
    <property type="term" value="F:transferase activity"/>
    <property type="evidence" value="ECO:0007669"/>
    <property type="project" value="UniProtKB-KW"/>
</dbReference>
<name>A0A845LZF4_9RHOB</name>
<protein>
    <submittedName>
        <fullName evidence="2">Phosphotransferase</fullName>
    </submittedName>
</protein>
<dbReference type="InterPro" id="IPR002575">
    <property type="entry name" value="Aminoglycoside_PTrfase"/>
</dbReference>
<keyword evidence="2" id="KW-0808">Transferase</keyword>
<dbReference type="PANTHER" id="PTHR47829:SF1">
    <property type="entry name" value="HAD FAMILY PHOSPHATASE"/>
    <property type="match status" value="1"/>
</dbReference>
<evidence type="ECO:0000259" key="1">
    <source>
        <dbReference type="Pfam" id="PF01636"/>
    </source>
</evidence>
<organism evidence="2 3">
    <name type="scientific">Maritimibacter harenae</name>
    <dbReference type="NCBI Taxonomy" id="2606218"/>
    <lineage>
        <taxon>Bacteria</taxon>
        <taxon>Pseudomonadati</taxon>
        <taxon>Pseudomonadota</taxon>
        <taxon>Alphaproteobacteria</taxon>
        <taxon>Rhodobacterales</taxon>
        <taxon>Roseobacteraceae</taxon>
        <taxon>Maritimibacter</taxon>
    </lineage>
</organism>
<dbReference type="InterPro" id="IPR052898">
    <property type="entry name" value="ACAD10-like"/>
</dbReference>
<accession>A0A845LZF4</accession>
<evidence type="ECO:0000313" key="3">
    <source>
        <dbReference type="Proteomes" id="UP000467322"/>
    </source>
</evidence>
<feature type="domain" description="Aminoglycoside phosphotransferase" evidence="1">
    <location>
        <begin position="25"/>
        <end position="246"/>
    </location>
</feature>
<keyword evidence="3" id="KW-1185">Reference proteome</keyword>
<comment type="caution">
    <text evidence="2">The sequence shown here is derived from an EMBL/GenBank/DDBJ whole genome shotgun (WGS) entry which is preliminary data.</text>
</comment>
<dbReference type="Pfam" id="PF01636">
    <property type="entry name" value="APH"/>
    <property type="match status" value="1"/>
</dbReference>
<dbReference type="Gene3D" id="3.30.200.20">
    <property type="entry name" value="Phosphorylase Kinase, domain 1"/>
    <property type="match status" value="1"/>
</dbReference>
<dbReference type="InterPro" id="IPR011009">
    <property type="entry name" value="Kinase-like_dom_sf"/>
</dbReference>